<dbReference type="AlphaFoldDB" id="S3D2R4"/>
<dbReference type="KEGG" id="glz:GLAREA_02233"/>
<dbReference type="InterPro" id="IPR029058">
    <property type="entry name" value="AB_hydrolase_fold"/>
</dbReference>
<dbReference type="RefSeq" id="XP_008087640.1">
    <property type="nucleotide sequence ID" value="XM_008089449.1"/>
</dbReference>
<feature type="domain" description="Carboxylesterase type B" evidence="2">
    <location>
        <begin position="13"/>
        <end position="509"/>
    </location>
</feature>
<dbReference type="OMA" id="WKEAFEP"/>
<dbReference type="OrthoDB" id="3200163at2759"/>
<dbReference type="EMBL" id="KE145371">
    <property type="protein sequence ID" value="EPE26321.1"/>
    <property type="molecule type" value="Genomic_DNA"/>
</dbReference>
<evidence type="ECO:0000313" key="3">
    <source>
        <dbReference type="EMBL" id="EPE26321.1"/>
    </source>
</evidence>
<dbReference type="STRING" id="1116229.S3D2R4"/>
<organism evidence="3 4">
    <name type="scientific">Glarea lozoyensis (strain ATCC 20868 / MF5171)</name>
    <dbReference type="NCBI Taxonomy" id="1116229"/>
    <lineage>
        <taxon>Eukaryota</taxon>
        <taxon>Fungi</taxon>
        <taxon>Dikarya</taxon>
        <taxon>Ascomycota</taxon>
        <taxon>Pezizomycotina</taxon>
        <taxon>Leotiomycetes</taxon>
        <taxon>Helotiales</taxon>
        <taxon>Helotiaceae</taxon>
        <taxon>Glarea</taxon>
    </lineage>
</organism>
<keyword evidence="3" id="KW-0378">Hydrolase</keyword>
<dbReference type="GO" id="GO:0016787">
    <property type="term" value="F:hydrolase activity"/>
    <property type="evidence" value="ECO:0007669"/>
    <property type="project" value="UniProtKB-KW"/>
</dbReference>
<dbReference type="SUPFAM" id="SSF53474">
    <property type="entry name" value="alpha/beta-Hydrolases"/>
    <property type="match status" value="1"/>
</dbReference>
<feature type="region of interest" description="Disordered" evidence="1">
    <location>
        <begin position="1"/>
        <end position="25"/>
    </location>
</feature>
<dbReference type="Proteomes" id="UP000016922">
    <property type="component" value="Unassembled WGS sequence"/>
</dbReference>
<dbReference type="ESTHER" id="glal2-s3d2r4">
    <property type="family name" value="Fungal_carboxylesterase_lipase"/>
</dbReference>
<dbReference type="InterPro" id="IPR050309">
    <property type="entry name" value="Type-B_Carboxylest/Lipase"/>
</dbReference>
<proteinExistence type="predicted"/>
<reference evidence="3 4" key="1">
    <citation type="journal article" date="2013" name="BMC Genomics">
        <title>Genomics-driven discovery of the pneumocandin biosynthetic gene cluster in the fungus Glarea lozoyensis.</title>
        <authorList>
            <person name="Chen L."/>
            <person name="Yue Q."/>
            <person name="Zhang X."/>
            <person name="Xiang M."/>
            <person name="Wang C."/>
            <person name="Li S."/>
            <person name="Che Y."/>
            <person name="Ortiz-Lopez F.J."/>
            <person name="Bills G.F."/>
            <person name="Liu X."/>
            <person name="An Z."/>
        </authorList>
    </citation>
    <scope>NUCLEOTIDE SEQUENCE [LARGE SCALE GENOMIC DNA]</scope>
    <source>
        <strain evidence="4">ATCC 20868 / MF5171</strain>
    </source>
</reference>
<dbReference type="eggNOG" id="KOG1516">
    <property type="taxonomic scope" value="Eukaryota"/>
</dbReference>
<evidence type="ECO:0000256" key="1">
    <source>
        <dbReference type="SAM" id="MobiDB-lite"/>
    </source>
</evidence>
<dbReference type="Pfam" id="PF00135">
    <property type="entry name" value="COesterase"/>
    <property type="match status" value="1"/>
</dbReference>
<dbReference type="Gene3D" id="3.40.50.1820">
    <property type="entry name" value="alpha/beta hydrolase"/>
    <property type="match status" value="1"/>
</dbReference>
<evidence type="ECO:0000313" key="4">
    <source>
        <dbReference type="Proteomes" id="UP000016922"/>
    </source>
</evidence>
<protein>
    <submittedName>
        <fullName evidence="3">Alpha/beta-Hydrolase</fullName>
    </submittedName>
</protein>
<accession>S3D2R4</accession>
<dbReference type="GeneID" id="19461291"/>
<evidence type="ECO:0000259" key="2">
    <source>
        <dbReference type="Pfam" id="PF00135"/>
    </source>
</evidence>
<name>S3D2R4_GLAL2</name>
<dbReference type="HOGENOM" id="CLU_006586_14_4_1"/>
<sequence length="580" mass="64839">MPSTMPSTLYHPELGPLQGYTTPSKKTTEYRNIKYASISSRFQDPLLLSYAPSSTNQIPKNCTTFGPSCPQHPAGFTYDVNLIGEVPEMRQEMNRRKSDSLSVGSSENDELECLNLVVAVPEGNFEGSLPVVVWVHGGGFSVGGNSWPQYDLSNLVSESVGIGKPVIAVSINYRVGLFGFLASSELGLSGNLGLKDQICAFKWIWKYISGLGGDPERVSAIGESAGSICLSTLLHINHSEPLFSKAILMSGDPTLRRPRDMKWQDSHYQSIITALGLQNLTPKERIEEMLTMHPNEIVDKLPAFMHWSPTIDNTLITDEITVGNLLDPNHRRGKPEWCKKVIVGSAAHDGTCLHTRLLALPLADLLARIHTSLAQTFAPNPNTISLNATTHDPILRILEAYSLPLPNHVGELNAQEIYKNALDLISDLRFNLPSRAMRRGFAERGGRYEFHQQNPTTNSLFTGMASHELEISFLFQNYAHFLVTPEARTFVRGMSEVVLGFVYDEPPATVAQEDESSEGDRERREKEKEKEIIVFGPDYKIKRVEEQEYDRLYRGCRGALWDSIGWERWFELGERVQGCI</sequence>
<keyword evidence="4" id="KW-1185">Reference proteome</keyword>
<dbReference type="PANTHER" id="PTHR11559">
    <property type="entry name" value="CARBOXYLESTERASE"/>
    <property type="match status" value="1"/>
</dbReference>
<dbReference type="InterPro" id="IPR002018">
    <property type="entry name" value="CarbesteraseB"/>
</dbReference>
<gene>
    <name evidence="3" type="ORF">GLAREA_02233</name>
</gene>